<dbReference type="Proteomes" id="UP000325182">
    <property type="component" value="Unassembled WGS sequence"/>
</dbReference>
<accession>A0A5D4MH80</accession>
<sequence>MMKEKQKGNPFVLYKPSGTVPKRSLKDNQLLILNNKVKEQLNKLKQGRRDPHLSFFCSNRQRDIKKSHKVGFGRDELI</sequence>
<reference evidence="1 2" key="1">
    <citation type="submission" date="2019-08" db="EMBL/GenBank/DDBJ databases">
        <title>Bacillus genomes from the desert of Cuatro Cienegas, Coahuila.</title>
        <authorList>
            <person name="Olmedo-Alvarez G."/>
        </authorList>
    </citation>
    <scope>NUCLEOTIDE SEQUENCE [LARGE SCALE GENOMIC DNA]</scope>
    <source>
        <strain evidence="1 2">CH128b_4D</strain>
    </source>
</reference>
<organism evidence="1 2">
    <name type="scientific">Rossellomorea vietnamensis</name>
    <dbReference type="NCBI Taxonomy" id="218284"/>
    <lineage>
        <taxon>Bacteria</taxon>
        <taxon>Bacillati</taxon>
        <taxon>Bacillota</taxon>
        <taxon>Bacilli</taxon>
        <taxon>Bacillales</taxon>
        <taxon>Bacillaceae</taxon>
        <taxon>Rossellomorea</taxon>
    </lineage>
</organism>
<evidence type="ECO:0000313" key="2">
    <source>
        <dbReference type="Proteomes" id="UP000325182"/>
    </source>
</evidence>
<proteinExistence type="predicted"/>
<dbReference type="AlphaFoldDB" id="A0A5D4MH80"/>
<gene>
    <name evidence="1" type="ORF">FZC84_00855</name>
</gene>
<name>A0A5D4MH80_9BACI</name>
<protein>
    <submittedName>
        <fullName evidence="1">Uncharacterized protein</fullName>
    </submittedName>
</protein>
<comment type="caution">
    <text evidence="1">The sequence shown here is derived from an EMBL/GenBank/DDBJ whole genome shotgun (WGS) entry which is preliminary data.</text>
</comment>
<dbReference type="EMBL" id="VTEG01000001">
    <property type="protein sequence ID" value="TYS01245.1"/>
    <property type="molecule type" value="Genomic_DNA"/>
</dbReference>
<evidence type="ECO:0000313" key="1">
    <source>
        <dbReference type="EMBL" id="TYS01245.1"/>
    </source>
</evidence>
<dbReference type="RefSeq" id="WP_148952605.1">
    <property type="nucleotide sequence ID" value="NZ_VTEG01000001.1"/>
</dbReference>